<evidence type="ECO:0000313" key="8">
    <source>
        <dbReference type="EMBL" id="KAF2714355.1"/>
    </source>
</evidence>
<dbReference type="Pfam" id="PF25396">
    <property type="entry name" value="ZNFX1"/>
    <property type="match status" value="1"/>
</dbReference>
<gene>
    <name evidence="8" type="ORF">K504DRAFT_366188</name>
</gene>
<keyword evidence="4" id="KW-0067">ATP-binding</keyword>
<evidence type="ECO:0000313" key="9">
    <source>
        <dbReference type="Proteomes" id="UP000799428"/>
    </source>
</evidence>
<evidence type="ECO:0000256" key="6">
    <source>
        <dbReference type="SAM" id="MobiDB-lite"/>
    </source>
</evidence>
<dbReference type="SMART" id="SM00438">
    <property type="entry name" value="ZnF_NFX"/>
    <property type="match status" value="2"/>
</dbReference>
<dbReference type="FunFam" id="3.40.50.300:FF:001366">
    <property type="entry name" value="ATP binding protein, putative"/>
    <property type="match status" value="1"/>
</dbReference>
<keyword evidence="4" id="KW-0547">Nucleotide-binding</keyword>
<keyword evidence="1" id="KW-0479">Metal-binding</keyword>
<reference evidence="8" key="1">
    <citation type="journal article" date="2020" name="Stud. Mycol.">
        <title>101 Dothideomycetes genomes: a test case for predicting lifestyles and emergence of pathogens.</title>
        <authorList>
            <person name="Haridas S."/>
            <person name="Albert R."/>
            <person name="Binder M."/>
            <person name="Bloem J."/>
            <person name="Labutti K."/>
            <person name="Salamov A."/>
            <person name="Andreopoulos B."/>
            <person name="Baker S."/>
            <person name="Barry K."/>
            <person name="Bills G."/>
            <person name="Bluhm B."/>
            <person name="Cannon C."/>
            <person name="Castanera R."/>
            <person name="Culley D."/>
            <person name="Daum C."/>
            <person name="Ezra D."/>
            <person name="Gonzalez J."/>
            <person name="Henrissat B."/>
            <person name="Kuo A."/>
            <person name="Liang C."/>
            <person name="Lipzen A."/>
            <person name="Lutzoni F."/>
            <person name="Magnuson J."/>
            <person name="Mondo S."/>
            <person name="Nolan M."/>
            <person name="Ohm R."/>
            <person name="Pangilinan J."/>
            <person name="Park H.-J."/>
            <person name="Ramirez L."/>
            <person name="Alfaro M."/>
            <person name="Sun H."/>
            <person name="Tritt A."/>
            <person name="Yoshinaga Y."/>
            <person name="Zwiers L.-H."/>
            <person name="Turgeon B."/>
            <person name="Goodwin S."/>
            <person name="Spatafora J."/>
            <person name="Crous P."/>
            <person name="Grigoriev I."/>
        </authorList>
    </citation>
    <scope>NUCLEOTIDE SEQUENCE</scope>
    <source>
        <strain evidence="8">CBS 279.74</strain>
    </source>
</reference>
<dbReference type="GO" id="GO:0008270">
    <property type="term" value="F:zinc ion binding"/>
    <property type="evidence" value="ECO:0007669"/>
    <property type="project" value="UniProtKB-KW"/>
</dbReference>
<protein>
    <recommendedName>
        <fullName evidence="7">NF-X1-type domain-containing protein</fullName>
    </recommendedName>
</protein>
<dbReference type="EMBL" id="MU005764">
    <property type="protein sequence ID" value="KAF2714355.1"/>
    <property type="molecule type" value="Genomic_DNA"/>
</dbReference>
<keyword evidence="2" id="KW-0677">Repeat</keyword>
<keyword evidence="5" id="KW-0862">Zinc</keyword>
<dbReference type="SUPFAM" id="SSF52540">
    <property type="entry name" value="P-loop containing nucleoside triphosphate hydrolases"/>
    <property type="match status" value="1"/>
</dbReference>
<dbReference type="GO" id="GO:0004386">
    <property type="term" value="F:helicase activity"/>
    <property type="evidence" value="ECO:0007669"/>
    <property type="project" value="InterPro"/>
</dbReference>
<dbReference type="CDD" id="cd18808">
    <property type="entry name" value="SF1_C_Upf1"/>
    <property type="match status" value="1"/>
</dbReference>
<dbReference type="InterPro" id="IPR041679">
    <property type="entry name" value="DNA2/NAM7-like_C"/>
</dbReference>
<accession>A0A6G1KP85</accession>
<feature type="compositionally biased region" description="Polar residues" evidence="6">
    <location>
        <begin position="1042"/>
        <end position="1052"/>
    </location>
</feature>
<evidence type="ECO:0000256" key="2">
    <source>
        <dbReference type="ARBA" id="ARBA00022737"/>
    </source>
</evidence>
<name>A0A6G1KP85_9PLEO</name>
<dbReference type="InterPro" id="IPR027417">
    <property type="entry name" value="P-loop_NTPase"/>
</dbReference>
<dbReference type="PANTHER" id="PTHR10887:SF341">
    <property type="entry name" value="NFX1-TYPE ZINC FINGER-CONTAINING PROTEIN 1"/>
    <property type="match status" value="1"/>
</dbReference>
<keyword evidence="4" id="KW-0347">Helicase</keyword>
<evidence type="ECO:0000256" key="3">
    <source>
        <dbReference type="ARBA" id="ARBA00022771"/>
    </source>
</evidence>
<dbReference type="Pfam" id="PF13087">
    <property type="entry name" value="AAA_12"/>
    <property type="match status" value="1"/>
</dbReference>
<feature type="domain" description="NF-X1-type" evidence="7">
    <location>
        <begin position="951"/>
        <end position="975"/>
    </location>
</feature>
<dbReference type="GO" id="GO:0031380">
    <property type="term" value="C:nuclear RNA-directed RNA polymerase complex"/>
    <property type="evidence" value="ECO:0007669"/>
    <property type="project" value="TreeGrafter"/>
</dbReference>
<feature type="region of interest" description="Disordered" evidence="6">
    <location>
        <begin position="1008"/>
        <end position="1052"/>
    </location>
</feature>
<dbReference type="InterPro" id="IPR047187">
    <property type="entry name" value="SF1_C_Upf1"/>
</dbReference>
<organism evidence="8 9">
    <name type="scientific">Pleomassaria siparia CBS 279.74</name>
    <dbReference type="NCBI Taxonomy" id="1314801"/>
    <lineage>
        <taxon>Eukaryota</taxon>
        <taxon>Fungi</taxon>
        <taxon>Dikarya</taxon>
        <taxon>Ascomycota</taxon>
        <taxon>Pezizomycotina</taxon>
        <taxon>Dothideomycetes</taxon>
        <taxon>Pleosporomycetidae</taxon>
        <taxon>Pleosporales</taxon>
        <taxon>Pleomassariaceae</taxon>
        <taxon>Pleomassaria</taxon>
    </lineage>
</organism>
<dbReference type="InterPro" id="IPR041677">
    <property type="entry name" value="DNA2/NAM7_AAA_11"/>
</dbReference>
<dbReference type="GO" id="GO:0031048">
    <property type="term" value="P:regulatory ncRNA-mediated heterochromatin formation"/>
    <property type="evidence" value="ECO:0007669"/>
    <property type="project" value="TreeGrafter"/>
</dbReference>
<evidence type="ECO:0000259" key="7">
    <source>
        <dbReference type="SMART" id="SM00438"/>
    </source>
</evidence>
<proteinExistence type="predicted"/>
<dbReference type="InterPro" id="IPR045055">
    <property type="entry name" value="DNA2/NAM7-like"/>
</dbReference>
<sequence>MSVPNYVNDISKYFKDAHKPVAGRSWIGKPEMPRVSEIMSDLKPTFASSSGQPIIDVDEELRPNKVEGAYENNEEYLGTQYDLLREDSIRPLREAIEHIRASPYKDEAEYPMEASIGIYDPVYITAIVFSNRGLATRVAFSLGRVKKHIRWEQSKRLITGTLVALSPADDNFQTKCVIATVAARPQSALELNPPEIDLFFARPEDSEIDPMKKWVMVESRNSFFEASRHTLLALQHMMREPFPLSEHLVQVNKQVEAPIYVQNNPYTDLSSIVTLEEAHEFQNVNILQDWPSSNAHGLDTSQSRALKRMLSNRLAIVQGPPGTGKTYVSVVALKILLANLTANDPPIIVTCQTNHALDQLLRHVAEFESNFVRIGGRSKDKDKIKKRTLYEVRQGFSQPKVPGSLKTRALNEVRKLTTAMQMLLAPLEANKPPIDHRVLLKLRIMTPEQAESLETEQCAMGISADTPGIHMEQWLGRCLTPSPRPLQPDDFGMEWEEDDFEVEQLQELEAEANAQDDEDFETLRGPVTHLNDNQKGKGGSRHLRTDDDIRQLLKKTQDLTTIPVSDRGVIYNYFQRQTKQLILIDFRRRAKEFGYWSEQKKIGMWEQDFRILKLQRVIGMTTTGLSKYRGLISSLRPRVVLVEEAAETLEAPVTAACLPTLEHLILVGDHQQLRPHCQVRKFEDAPFNFNLSLFERMVYNDVEIDCLSRQRRMIPEVRRLLEPIYGKALKDHSSVMDVSNRPPVEGMGGCNSFFFTHESRESRDSNMSAFNEQEADMIVGFFDYLVLNGVDPSKITVLTFYHGQRKAIQKRLRNNANLKIHFNFNVVTVDSYQGEENDIVLLSLVRNNPRHNIGFLSVDNRVCVALSRAKRGFYIFGNAEMLACQSGTWDQVVNILCDKGVKPTQIGQRRVGYQFPLECVNHGHKTWIETPDDWTLINGGCDEKCRCKLPCGHTCMLMCHPFTNDRINCTQKCLKRVRGCGHPCTSICCDPCQCQFCDRNSGGIKGVLKRQTSPDDVMAYTSSSKPQPYRPLPPPSSQSLPTTDHSGSTQGQWRAYANGGAEADDAEMQKKMQDDNTKYMESLATRPGCLPVNLIDFSPTNPTEVSQNANLLLETPFKLITSSHSQPRVHTSEIWAKVAEKKEKKPYKPATNLLD</sequence>
<dbReference type="PANTHER" id="PTHR10887">
    <property type="entry name" value="DNA2/NAM7 HELICASE FAMILY"/>
    <property type="match status" value="1"/>
</dbReference>
<dbReference type="Gene3D" id="3.40.50.300">
    <property type="entry name" value="P-loop containing nucleotide triphosphate hydrolases"/>
    <property type="match status" value="2"/>
</dbReference>
<keyword evidence="3" id="KW-0863">Zinc-finger</keyword>
<feature type="domain" description="NF-X1-type" evidence="7">
    <location>
        <begin position="980"/>
        <end position="999"/>
    </location>
</feature>
<keyword evidence="9" id="KW-1185">Reference proteome</keyword>
<dbReference type="InterPro" id="IPR000967">
    <property type="entry name" value="Znf_NFX1"/>
</dbReference>
<dbReference type="Pfam" id="PF13086">
    <property type="entry name" value="AAA_11"/>
    <property type="match status" value="1"/>
</dbReference>
<dbReference type="AlphaFoldDB" id="A0A6G1KP85"/>
<dbReference type="InterPro" id="IPR057373">
    <property type="entry name" value="ZNFX1"/>
</dbReference>
<evidence type="ECO:0000256" key="1">
    <source>
        <dbReference type="ARBA" id="ARBA00022723"/>
    </source>
</evidence>
<dbReference type="OrthoDB" id="409395at2759"/>
<dbReference type="Proteomes" id="UP000799428">
    <property type="component" value="Unassembled WGS sequence"/>
</dbReference>
<evidence type="ECO:0000256" key="4">
    <source>
        <dbReference type="ARBA" id="ARBA00022806"/>
    </source>
</evidence>
<evidence type="ECO:0000256" key="5">
    <source>
        <dbReference type="ARBA" id="ARBA00022833"/>
    </source>
</evidence>
<keyword evidence="4" id="KW-0378">Hydrolase</keyword>